<comment type="function">
    <text evidence="2">Antitoxin component of a type II toxin-antitoxin (TA) system.</text>
</comment>
<dbReference type="Proteomes" id="UP000186143">
    <property type="component" value="Unassembled WGS sequence"/>
</dbReference>
<dbReference type="InterPro" id="IPR006442">
    <property type="entry name" value="Antitoxin_Phd/YefM"/>
</dbReference>
<dbReference type="NCBIfam" id="TIGR01552">
    <property type="entry name" value="phd_fam"/>
    <property type="match status" value="1"/>
</dbReference>
<name>A0A1Q9APB5_9HYPH</name>
<sequence>MRSVSAVSAQSDLDDLLDTVADGGEPVEIVGGRHSAVLVDKRDYDSLIETLHLLSSPVNAERLLSAAADVSHGRNLIQAAPRPTEE</sequence>
<evidence type="ECO:0000313" key="4">
    <source>
        <dbReference type="Proteomes" id="UP000186143"/>
    </source>
</evidence>
<evidence type="ECO:0000256" key="2">
    <source>
        <dbReference type="RuleBase" id="RU362080"/>
    </source>
</evidence>
<evidence type="ECO:0000256" key="1">
    <source>
        <dbReference type="ARBA" id="ARBA00009981"/>
    </source>
</evidence>
<gene>
    <name evidence="3" type="ORF">BJF92_06995</name>
</gene>
<comment type="similarity">
    <text evidence="1 2">Belongs to the phD/YefM antitoxin family.</text>
</comment>
<dbReference type="Gene3D" id="6.10.250.330">
    <property type="match status" value="1"/>
</dbReference>
<dbReference type="SUPFAM" id="SSF143120">
    <property type="entry name" value="YefM-like"/>
    <property type="match status" value="1"/>
</dbReference>
<dbReference type="RefSeq" id="WP_075633282.1">
    <property type="nucleotide sequence ID" value="NZ_MKIO01000019.1"/>
</dbReference>
<dbReference type="Gene3D" id="3.40.1620.10">
    <property type="entry name" value="YefM-like domain"/>
    <property type="match status" value="1"/>
</dbReference>
<dbReference type="InterPro" id="IPR036165">
    <property type="entry name" value="YefM-like_sf"/>
</dbReference>
<evidence type="ECO:0000313" key="3">
    <source>
        <dbReference type="EMBL" id="OLP57263.1"/>
    </source>
</evidence>
<protein>
    <recommendedName>
        <fullName evidence="2">Antitoxin</fullName>
    </recommendedName>
</protein>
<organism evidence="3 4">
    <name type="scientific">Xaviernesmea rhizosphaerae</name>
    <dbReference type="NCBI Taxonomy" id="1672749"/>
    <lineage>
        <taxon>Bacteria</taxon>
        <taxon>Pseudomonadati</taxon>
        <taxon>Pseudomonadota</taxon>
        <taxon>Alphaproteobacteria</taxon>
        <taxon>Hyphomicrobiales</taxon>
        <taxon>Rhizobiaceae</taxon>
        <taxon>Rhizobium/Agrobacterium group</taxon>
        <taxon>Xaviernesmea</taxon>
    </lineage>
</organism>
<dbReference type="AlphaFoldDB" id="A0A1Q9APB5"/>
<dbReference type="Pfam" id="PF02604">
    <property type="entry name" value="PhdYeFM_antitox"/>
    <property type="match status" value="1"/>
</dbReference>
<proteinExistence type="inferred from homology"/>
<dbReference type="STRING" id="1672749.BJF92_06995"/>
<comment type="caution">
    <text evidence="3">The sequence shown here is derived from an EMBL/GenBank/DDBJ whole genome shotgun (WGS) entry which is preliminary data.</text>
</comment>
<accession>A0A1Q9APB5</accession>
<dbReference type="EMBL" id="MKIO01000019">
    <property type="protein sequence ID" value="OLP57263.1"/>
    <property type="molecule type" value="Genomic_DNA"/>
</dbReference>
<reference evidence="3 4" key="1">
    <citation type="submission" date="2016-09" db="EMBL/GenBank/DDBJ databases">
        <title>Rhizobium sp. nov., a novel species isolated from the rice rhizosphere.</title>
        <authorList>
            <person name="Zhao J."/>
            <person name="Zhang X."/>
        </authorList>
    </citation>
    <scope>NUCLEOTIDE SEQUENCE [LARGE SCALE GENOMIC DNA]</scope>
    <source>
        <strain evidence="3 4">MH17</strain>
    </source>
</reference>